<evidence type="ECO:0000313" key="2">
    <source>
        <dbReference type="Proteomes" id="UP000828390"/>
    </source>
</evidence>
<dbReference type="InterPro" id="IPR016187">
    <property type="entry name" value="CTDL_fold"/>
</dbReference>
<protein>
    <recommendedName>
        <fullName evidence="3">C-type lectin domain-containing protein</fullName>
    </recommendedName>
</protein>
<evidence type="ECO:0000313" key="1">
    <source>
        <dbReference type="EMBL" id="KAH3789022.1"/>
    </source>
</evidence>
<evidence type="ECO:0008006" key="3">
    <source>
        <dbReference type="Google" id="ProtNLM"/>
    </source>
</evidence>
<dbReference type="SUPFAM" id="SSF56436">
    <property type="entry name" value="C-type lectin-like"/>
    <property type="match status" value="1"/>
</dbReference>
<accession>A0A9D4IYC0</accession>
<gene>
    <name evidence="1" type="ORF">DPMN_167189</name>
</gene>
<reference evidence="1" key="1">
    <citation type="journal article" date="2019" name="bioRxiv">
        <title>The Genome of the Zebra Mussel, Dreissena polymorpha: A Resource for Invasive Species Research.</title>
        <authorList>
            <person name="McCartney M.A."/>
            <person name="Auch B."/>
            <person name="Kono T."/>
            <person name="Mallez S."/>
            <person name="Zhang Y."/>
            <person name="Obille A."/>
            <person name="Becker A."/>
            <person name="Abrahante J.E."/>
            <person name="Garbe J."/>
            <person name="Badalamenti J.P."/>
            <person name="Herman A."/>
            <person name="Mangelson H."/>
            <person name="Liachko I."/>
            <person name="Sullivan S."/>
            <person name="Sone E.D."/>
            <person name="Koren S."/>
            <person name="Silverstein K.A.T."/>
            <person name="Beckman K.B."/>
            <person name="Gohl D.M."/>
        </authorList>
    </citation>
    <scope>NUCLEOTIDE SEQUENCE</scope>
    <source>
        <strain evidence="1">Duluth1</strain>
        <tissue evidence="1">Whole animal</tissue>
    </source>
</reference>
<sequence>MNWFDAQRFCLALGRRLSSASQVENKVGWLGARKLRSGWTWLSGESVTASIVENQNSTCLLRWLDLLHDHPCEHHLPVNEIRCDIS</sequence>
<reference evidence="1" key="2">
    <citation type="submission" date="2020-11" db="EMBL/GenBank/DDBJ databases">
        <authorList>
            <person name="McCartney M.A."/>
            <person name="Auch B."/>
            <person name="Kono T."/>
            <person name="Mallez S."/>
            <person name="Becker A."/>
            <person name="Gohl D.M."/>
            <person name="Silverstein K.A.T."/>
            <person name="Koren S."/>
            <person name="Bechman K.B."/>
            <person name="Herman A."/>
            <person name="Abrahante J.E."/>
            <person name="Garbe J."/>
        </authorList>
    </citation>
    <scope>NUCLEOTIDE SEQUENCE</scope>
    <source>
        <strain evidence="1">Duluth1</strain>
        <tissue evidence="1">Whole animal</tissue>
    </source>
</reference>
<keyword evidence="2" id="KW-1185">Reference proteome</keyword>
<organism evidence="1 2">
    <name type="scientific">Dreissena polymorpha</name>
    <name type="common">Zebra mussel</name>
    <name type="synonym">Mytilus polymorpha</name>
    <dbReference type="NCBI Taxonomy" id="45954"/>
    <lineage>
        <taxon>Eukaryota</taxon>
        <taxon>Metazoa</taxon>
        <taxon>Spiralia</taxon>
        <taxon>Lophotrochozoa</taxon>
        <taxon>Mollusca</taxon>
        <taxon>Bivalvia</taxon>
        <taxon>Autobranchia</taxon>
        <taxon>Heteroconchia</taxon>
        <taxon>Euheterodonta</taxon>
        <taxon>Imparidentia</taxon>
        <taxon>Neoheterodontei</taxon>
        <taxon>Myida</taxon>
        <taxon>Dreissenoidea</taxon>
        <taxon>Dreissenidae</taxon>
        <taxon>Dreissena</taxon>
    </lineage>
</organism>
<proteinExistence type="predicted"/>
<comment type="caution">
    <text evidence="1">The sequence shown here is derived from an EMBL/GenBank/DDBJ whole genome shotgun (WGS) entry which is preliminary data.</text>
</comment>
<dbReference type="EMBL" id="JAIWYP010000008">
    <property type="protein sequence ID" value="KAH3789022.1"/>
    <property type="molecule type" value="Genomic_DNA"/>
</dbReference>
<name>A0A9D4IYC0_DREPO</name>
<dbReference type="Proteomes" id="UP000828390">
    <property type="component" value="Unassembled WGS sequence"/>
</dbReference>
<dbReference type="AlphaFoldDB" id="A0A9D4IYC0"/>